<dbReference type="AlphaFoldDB" id="D1W7S4"/>
<dbReference type="Proteomes" id="UP000005283">
    <property type="component" value="Unassembled WGS sequence"/>
</dbReference>
<organism evidence="1 2">
    <name type="scientific">Hoylesella buccalis ATCC 35310</name>
    <dbReference type="NCBI Taxonomy" id="679190"/>
    <lineage>
        <taxon>Bacteria</taxon>
        <taxon>Pseudomonadati</taxon>
        <taxon>Bacteroidota</taxon>
        <taxon>Bacteroidia</taxon>
        <taxon>Bacteroidales</taxon>
        <taxon>Prevotellaceae</taxon>
        <taxon>Hoylesella</taxon>
    </lineage>
</organism>
<accession>D1W7S4</accession>
<keyword evidence="2" id="KW-1185">Reference proteome</keyword>
<dbReference type="RefSeq" id="WP_004350383.1">
    <property type="nucleotide sequence ID" value="NZ_ADEG01000090.1"/>
</dbReference>
<reference evidence="1 2" key="1">
    <citation type="submission" date="2009-12" db="EMBL/GenBank/DDBJ databases">
        <title>Genome Sequence of Prevotella buccalis ATCC 35310.</title>
        <authorList>
            <person name="Durkin A.S."/>
            <person name="Madupu R."/>
            <person name="Torralba M."/>
            <person name="Methe B."/>
            <person name="Sutton G."/>
            <person name="Strausberg R.L."/>
            <person name="Nelson K.E."/>
        </authorList>
    </citation>
    <scope>NUCLEOTIDE SEQUENCE [LARGE SCALE GENOMIC DNA]</scope>
    <source>
        <strain evidence="1 2">ATCC 35310</strain>
    </source>
</reference>
<proteinExistence type="predicted"/>
<protein>
    <submittedName>
        <fullName evidence="1">Uncharacterized protein</fullName>
    </submittedName>
</protein>
<dbReference type="STRING" id="679190.HMPREF0650_0552"/>
<dbReference type="EMBL" id="ADEG01000090">
    <property type="protein sequence ID" value="EFA91286.1"/>
    <property type="molecule type" value="Genomic_DNA"/>
</dbReference>
<evidence type="ECO:0000313" key="2">
    <source>
        <dbReference type="Proteomes" id="UP000005283"/>
    </source>
</evidence>
<gene>
    <name evidence="1" type="ORF">HMPREF0650_0552</name>
</gene>
<evidence type="ECO:0000313" key="1">
    <source>
        <dbReference type="EMBL" id="EFA91286.1"/>
    </source>
</evidence>
<dbReference type="eggNOG" id="ENOG5033FB6">
    <property type="taxonomic scope" value="Bacteria"/>
</dbReference>
<sequence>MANKRDLKRIIHYVCSDLLAECVAASLYSEKPEKENIDALLTSILTLQSQYIKRVSHPEPGMKQKEYYKDLIAKFNSDVSEIVDQISNIY</sequence>
<name>D1W7S4_9BACT</name>
<comment type="caution">
    <text evidence="1">The sequence shown here is derived from an EMBL/GenBank/DDBJ whole genome shotgun (WGS) entry which is preliminary data.</text>
</comment>